<dbReference type="InterPro" id="IPR050595">
    <property type="entry name" value="Bact_response_regulator"/>
</dbReference>
<dbReference type="Pfam" id="PF00072">
    <property type="entry name" value="Response_reg"/>
    <property type="match status" value="1"/>
</dbReference>
<dbReference type="Proteomes" id="UP001216390">
    <property type="component" value="Chromosome"/>
</dbReference>
<dbReference type="InterPro" id="IPR011006">
    <property type="entry name" value="CheY-like_superfamily"/>
</dbReference>
<dbReference type="AlphaFoldDB" id="A0AAE9Y6E7"/>
<proteinExistence type="predicted"/>
<reference evidence="5" key="1">
    <citation type="submission" date="2023-01" db="EMBL/GenBank/DDBJ databases">
        <title>The diversity of Class Acidimicrobiia in South China Sea sediment environments and the proposal of Iamia marina sp. nov., a novel species of the genus Iamia.</title>
        <authorList>
            <person name="He Y."/>
            <person name="Tian X."/>
        </authorList>
    </citation>
    <scope>NUCLEOTIDE SEQUENCE</scope>
    <source>
        <strain evidence="5">DSM 19957</strain>
    </source>
</reference>
<evidence type="ECO:0000313" key="6">
    <source>
        <dbReference type="Proteomes" id="UP001216390"/>
    </source>
</evidence>
<feature type="compositionally biased region" description="Polar residues" evidence="3">
    <location>
        <begin position="347"/>
        <end position="360"/>
    </location>
</feature>
<evidence type="ECO:0000313" key="5">
    <source>
        <dbReference type="EMBL" id="WCO65178.1"/>
    </source>
</evidence>
<feature type="domain" description="Response regulatory" evidence="4">
    <location>
        <begin position="11"/>
        <end position="125"/>
    </location>
</feature>
<dbReference type="InterPro" id="IPR001789">
    <property type="entry name" value="Sig_transdc_resp-reg_receiver"/>
</dbReference>
<dbReference type="GO" id="GO:0016137">
    <property type="term" value="P:glycoside metabolic process"/>
    <property type="evidence" value="ECO:0007669"/>
    <property type="project" value="UniProtKB-ARBA"/>
</dbReference>
<dbReference type="GO" id="GO:0000160">
    <property type="term" value="P:phosphorelay signal transduction system"/>
    <property type="evidence" value="ECO:0007669"/>
    <property type="project" value="InterPro"/>
</dbReference>
<dbReference type="PANTHER" id="PTHR44591">
    <property type="entry name" value="STRESS RESPONSE REGULATOR PROTEIN 1"/>
    <property type="match status" value="1"/>
</dbReference>
<sequence>MTTSPPPGAARVLVVEDDAPTRAYVTRALQRAGYTVASEAAAAPALATLDEAPWSALLVDIGLPGASGFDLVREARRRRPEVPIALMTADASVEVAVRALRSEVDDFLTKPISPEDLVAQVGRLVALRRTRTTTPVERVLAIGAHPDDVEIGVGGVLAGHQDAGDDITLLTLSHGQRGGDRAARAAEAERAAALLGATLRLGDLEDTLIPESGPTLDLIEATVADVDPTIVYTHTVNDLHQDHRNVHRASMVAARGVPSVYCYESPSATVDFRPVRFMPIDRMVERKLALIAAYDSQAAVRSYLAPDLVRATSRYWGRYGSRDVDHCEPLEVVRERPAGSRAGDALLTTTPQQETSDATA</sequence>
<dbReference type="Pfam" id="PF02585">
    <property type="entry name" value="PIG-L"/>
    <property type="match status" value="1"/>
</dbReference>
<evidence type="ECO:0000259" key="4">
    <source>
        <dbReference type="PROSITE" id="PS50110"/>
    </source>
</evidence>
<dbReference type="SMART" id="SM00448">
    <property type="entry name" value="REC"/>
    <property type="match status" value="1"/>
</dbReference>
<dbReference type="InterPro" id="IPR024078">
    <property type="entry name" value="LmbE-like_dom_sf"/>
</dbReference>
<accession>A0AAE9Y6E7</accession>
<dbReference type="Gene3D" id="3.40.50.10320">
    <property type="entry name" value="LmbE-like"/>
    <property type="match status" value="1"/>
</dbReference>
<feature type="region of interest" description="Disordered" evidence="3">
    <location>
        <begin position="338"/>
        <end position="360"/>
    </location>
</feature>
<dbReference type="SUPFAM" id="SSF52172">
    <property type="entry name" value="CheY-like"/>
    <property type="match status" value="1"/>
</dbReference>
<dbReference type="EMBL" id="CP116942">
    <property type="protein sequence ID" value="WCO65178.1"/>
    <property type="molecule type" value="Genomic_DNA"/>
</dbReference>
<feature type="modified residue" description="4-aspartylphosphate" evidence="2">
    <location>
        <position position="60"/>
    </location>
</feature>
<dbReference type="KEGG" id="ima:PO878_11780"/>
<organism evidence="5 6">
    <name type="scientific">Iamia majanohamensis</name>
    <dbReference type="NCBI Taxonomy" id="467976"/>
    <lineage>
        <taxon>Bacteria</taxon>
        <taxon>Bacillati</taxon>
        <taxon>Actinomycetota</taxon>
        <taxon>Acidimicrobiia</taxon>
        <taxon>Acidimicrobiales</taxon>
        <taxon>Iamiaceae</taxon>
        <taxon>Iamia</taxon>
    </lineage>
</organism>
<evidence type="ECO:0000256" key="2">
    <source>
        <dbReference type="PROSITE-ProRule" id="PRU00169"/>
    </source>
</evidence>
<evidence type="ECO:0000256" key="1">
    <source>
        <dbReference type="ARBA" id="ARBA00022553"/>
    </source>
</evidence>
<dbReference type="SUPFAM" id="SSF102588">
    <property type="entry name" value="LmbE-like"/>
    <property type="match status" value="1"/>
</dbReference>
<dbReference type="PANTHER" id="PTHR44591:SF21">
    <property type="entry name" value="TWO-COMPONENT RESPONSE REGULATOR"/>
    <property type="match status" value="1"/>
</dbReference>
<keyword evidence="1 2" id="KW-0597">Phosphoprotein</keyword>
<gene>
    <name evidence="5" type="ORF">PO878_11780</name>
</gene>
<protein>
    <submittedName>
        <fullName evidence="5">Response regulator</fullName>
    </submittedName>
</protein>
<dbReference type="RefSeq" id="WP_272734703.1">
    <property type="nucleotide sequence ID" value="NZ_CP116942.1"/>
</dbReference>
<name>A0AAE9Y6E7_9ACTN</name>
<dbReference type="InterPro" id="IPR003737">
    <property type="entry name" value="GlcNAc_PI_deacetylase-related"/>
</dbReference>
<keyword evidence="6" id="KW-1185">Reference proteome</keyword>
<evidence type="ECO:0000256" key="3">
    <source>
        <dbReference type="SAM" id="MobiDB-lite"/>
    </source>
</evidence>
<dbReference type="PROSITE" id="PS50110">
    <property type="entry name" value="RESPONSE_REGULATORY"/>
    <property type="match status" value="1"/>
</dbReference>
<dbReference type="Gene3D" id="3.40.50.2300">
    <property type="match status" value="1"/>
</dbReference>